<sequence>MLKKWFLVLAVLAGMVGLSGQTAQAASTTSGMGFSVKPVTHQHQINRAAGYFQLLVKPGQTERLSLKVHNQADKRRKIQVAPVSAYTNDNGVIAYKPTVKAKLVAKQSQFARLVSAAQTVTLAPNATRTVTFTVKTPSGHFSGLIDGGFRVRALGETTTTSVKKGFSIQNRYETVVGVTLQQRKQAVSPVVQVGTIKPAKVNGQLVALANVQNIEPALFGKMTIDAKVTNDANQTVAHHKQTDLAMAPNSAFNYHMGWQPKTIKPGKYHLALVATSGTQRWTVNRDFTITRAQASTLNPKTAMSYWWLWLIIALIVIVAIWAILRHRQQKQQ</sequence>
<dbReference type="RefSeq" id="WP_057151976.1">
    <property type="nucleotide sequence ID" value="NZ_AYZM01000105.1"/>
</dbReference>
<reference evidence="5 6" key="1">
    <citation type="journal article" date="2015" name="Genome Announc.">
        <title>Expanding the biotechnology potential of lactobacilli through comparative genomics of 213 strains and associated genera.</title>
        <authorList>
            <person name="Sun Z."/>
            <person name="Harris H.M."/>
            <person name="McCann A."/>
            <person name="Guo C."/>
            <person name="Argimon S."/>
            <person name="Zhang W."/>
            <person name="Yang X."/>
            <person name="Jeffery I.B."/>
            <person name="Cooney J.C."/>
            <person name="Kagawa T.F."/>
            <person name="Liu W."/>
            <person name="Song Y."/>
            <person name="Salvetti E."/>
            <person name="Wrobel A."/>
            <person name="Rasinkangas P."/>
            <person name="Parkhill J."/>
            <person name="Rea M.C."/>
            <person name="O'Sullivan O."/>
            <person name="Ritari J."/>
            <person name="Douillard F.P."/>
            <person name="Paul Ross R."/>
            <person name="Yang R."/>
            <person name="Briner A.E."/>
            <person name="Felis G.E."/>
            <person name="de Vos W.M."/>
            <person name="Barrangou R."/>
            <person name="Klaenhammer T.R."/>
            <person name="Caufield P.W."/>
            <person name="Cui Y."/>
            <person name="Zhang H."/>
            <person name="O'Toole P.W."/>
        </authorList>
    </citation>
    <scope>NUCLEOTIDE SEQUENCE [LARGE SCALE GENOMIC DNA]</scope>
    <source>
        <strain evidence="5 6">DSM 23365</strain>
    </source>
</reference>
<evidence type="ECO:0000313" key="5">
    <source>
        <dbReference type="EMBL" id="KRN21739.1"/>
    </source>
</evidence>
<dbReference type="InterPro" id="IPR010317">
    <property type="entry name" value="WxLIP_PGBD"/>
</dbReference>
<feature type="transmembrane region" description="Helical" evidence="1">
    <location>
        <begin position="305"/>
        <end position="324"/>
    </location>
</feature>
<proteinExistence type="predicted"/>
<dbReference type="Pfam" id="PF06030">
    <property type="entry name" value="WxLIP_PGBD"/>
    <property type="match status" value="1"/>
</dbReference>
<dbReference type="AlphaFoldDB" id="A0A0R2F2R8"/>
<comment type="caution">
    <text evidence="5">The sequence shown here is derived from an EMBL/GenBank/DDBJ whole genome shotgun (WGS) entry which is preliminary data.</text>
</comment>
<accession>A0A0R2F2R8</accession>
<protein>
    <submittedName>
        <fullName evidence="5">Cell surface protein</fullName>
    </submittedName>
</protein>
<keyword evidence="1" id="KW-1133">Transmembrane helix</keyword>
<evidence type="ECO:0000256" key="1">
    <source>
        <dbReference type="SAM" id="Phobius"/>
    </source>
</evidence>
<keyword evidence="1" id="KW-0812">Transmembrane</keyword>
<dbReference type="Pfam" id="PF11797">
    <property type="entry name" value="WxLIP_HBD"/>
    <property type="match status" value="1"/>
</dbReference>
<keyword evidence="6" id="KW-1185">Reference proteome</keyword>
<feature type="signal peptide" evidence="2">
    <location>
        <begin position="1"/>
        <end position="25"/>
    </location>
</feature>
<dbReference type="PATRIC" id="fig|1423804.4.peg.988"/>
<evidence type="ECO:0000259" key="4">
    <source>
        <dbReference type="Pfam" id="PF11797"/>
    </source>
</evidence>
<keyword evidence="2" id="KW-0732">Signal</keyword>
<keyword evidence="1" id="KW-0472">Membrane</keyword>
<feature type="domain" description="WxL Interacting Protein peptidoglycan binding" evidence="3">
    <location>
        <begin position="34"/>
        <end position="151"/>
    </location>
</feature>
<feature type="domain" description="WxL Interacting Protein host binding" evidence="4">
    <location>
        <begin position="163"/>
        <end position="298"/>
    </location>
</feature>
<evidence type="ECO:0000256" key="2">
    <source>
        <dbReference type="SAM" id="SignalP"/>
    </source>
</evidence>
<gene>
    <name evidence="5" type="ORF">FD14_GL000920</name>
</gene>
<organism evidence="5 6">
    <name type="scientific">Secundilactobacillus similis DSM 23365 = JCM 2765</name>
    <dbReference type="NCBI Taxonomy" id="1423804"/>
    <lineage>
        <taxon>Bacteria</taxon>
        <taxon>Bacillati</taxon>
        <taxon>Bacillota</taxon>
        <taxon>Bacilli</taxon>
        <taxon>Lactobacillales</taxon>
        <taxon>Lactobacillaceae</taxon>
        <taxon>Secundilactobacillus</taxon>
    </lineage>
</organism>
<dbReference type="EMBL" id="AYZM01000105">
    <property type="protein sequence ID" value="KRN21739.1"/>
    <property type="molecule type" value="Genomic_DNA"/>
</dbReference>
<dbReference type="InterPro" id="IPR021759">
    <property type="entry name" value="WxLIP_HBD"/>
</dbReference>
<evidence type="ECO:0000259" key="3">
    <source>
        <dbReference type="Pfam" id="PF06030"/>
    </source>
</evidence>
<feature type="chain" id="PRO_5006416717" evidence="2">
    <location>
        <begin position="26"/>
        <end position="332"/>
    </location>
</feature>
<dbReference type="OrthoDB" id="2365961at2"/>
<name>A0A0R2F2R8_9LACO</name>
<evidence type="ECO:0000313" key="6">
    <source>
        <dbReference type="Proteomes" id="UP000051442"/>
    </source>
</evidence>
<dbReference type="Proteomes" id="UP000051442">
    <property type="component" value="Unassembled WGS sequence"/>
</dbReference>
<dbReference type="STRING" id="1423804.FD14_GL000920"/>